<feature type="domain" description="CN hydrolase" evidence="11">
    <location>
        <begin position="221"/>
        <end position="446"/>
    </location>
</feature>
<keyword evidence="4" id="KW-0997">Cell inner membrane</keyword>
<dbReference type="NCBIfam" id="NF008934">
    <property type="entry name" value="PRK12291.1"/>
    <property type="match status" value="1"/>
</dbReference>
<comment type="subcellular location">
    <subcellularLocation>
        <location evidence="1">Cell membrane</location>
        <topology evidence="1">Multi-pass membrane protein</topology>
    </subcellularLocation>
</comment>
<evidence type="ECO:0000256" key="8">
    <source>
        <dbReference type="ARBA" id="ARBA00023136"/>
    </source>
</evidence>
<comment type="caution">
    <text evidence="12">The sequence shown here is derived from an EMBL/GenBank/DDBJ whole genome shotgun (WGS) entry which is preliminary data.</text>
</comment>
<feature type="transmembrane region" description="Helical" evidence="10">
    <location>
        <begin position="53"/>
        <end position="72"/>
    </location>
</feature>
<dbReference type="InterPro" id="IPR059109">
    <property type="entry name" value="Lnt_membrane_dom"/>
</dbReference>
<dbReference type="Gene3D" id="3.60.110.10">
    <property type="entry name" value="Carbon-nitrogen hydrolase"/>
    <property type="match status" value="1"/>
</dbReference>
<evidence type="ECO:0000256" key="1">
    <source>
        <dbReference type="ARBA" id="ARBA00004651"/>
    </source>
</evidence>
<evidence type="ECO:0000256" key="3">
    <source>
        <dbReference type="ARBA" id="ARBA00022475"/>
    </source>
</evidence>
<evidence type="ECO:0000256" key="7">
    <source>
        <dbReference type="ARBA" id="ARBA00022989"/>
    </source>
</evidence>
<proteinExistence type="inferred from homology"/>
<evidence type="ECO:0000256" key="4">
    <source>
        <dbReference type="ARBA" id="ARBA00022519"/>
    </source>
</evidence>
<feature type="transmembrane region" description="Helical" evidence="10">
    <location>
        <begin position="108"/>
        <end position="131"/>
    </location>
</feature>
<keyword evidence="3" id="KW-1003">Cell membrane</keyword>
<sequence>MSLKRFLVPCKSFMKNLIKRYFTTNEIIKGFVISVFISNFIFLGFLSENFGGIFDNLFLEFISPFIAIYAFYKLFNCNKIVFFFTGFFIGILWFYWISFSLKFYGLRFLIPLEILFIAFVYGILFLICGWLNNKFYKMVMLLLISYFYPFNFNWLNLELILMPGIFEPNIRGLAFIFLGIVALYEIKNQFKKAFIFIVCLCLSLQIFENYSYDFGFKTKLVNTTISQDIKWLNEYKNPQINAVLKEIDEAIDNNFEFIIFPENAIVAYLNLEKNLEKELKEKSFKISILTGALAFENNQIYNSAFLFQNGKISRFDKYILVPFGEEIPLPNFLKNIFNKVFFNGAEDFTKAKNLSFYEINGAKITNAICYEATRPEIYKNSPNFVVAISNNGWFVPSTEPFLQKTLIKYFATKYNTTVYHSVNGSKSEIIKPKTMWIKRVLKSLNL</sequence>
<feature type="transmembrane region" description="Helical" evidence="10">
    <location>
        <begin position="138"/>
        <end position="157"/>
    </location>
</feature>
<dbReference type="PROSITE" id="PS50263">
    <property type="entry name" value="CN_HYDROLASE"/>
    <property type="match status" value="1"/>
</dbReference>
<keyword evidence="9 12" id="KW-0012">Acyltransferase</keyword>
<dbReference type="InterPro" id="IPR059110">
    <property type="entry name" value="Lnt_campylobact"/>
</dbReference>
<keyword evidence="7 10" id="KW-1133">Transmembrane helix</keyword>
<feature type="transmembrane region" description="Helical" evidence="10">
    <location>
        <begin position="169"/>
        <end position="186"/>
    </location>
</feature>
<evidence type="ECO:0000256" key="9">
    <source>
        <dbReference type="ARBA" id="ARBA00023315"/>
    </source>
</evidence>
<dbReference type="EMBL" id="PKHU01000001">
    <property type="protein sequence ID" value="PKZ30027.1"/>
    <property type="molecule type" value="Genomic_DNA"/>
</dbReference>
<dbReference type="SUPFAM" id="SSF56317">
    <property type="entry name" value="Carbon-nitrogen hydrolase"/>
    <property type="match status" value="1"/>
</dbReference>
<keyword evidence="5 12" id="KW-0808">Transferase</keyword>
<dbReference type="InterPro" id="IPR036526">
    <property type="entry name" value="C-N_Hydrolase_sf"/>
</dbReference>
<comment type="similarity">
    <text evidence="2">Belongs to the CN hydrolase family. Apolipoprotein N-acyltransferase subfamily.</text>
</comment>
<dbReference type="Pfam" id="PF26365">
    <property type="entry name" value="ApoNAT_membrane"/>
    <property type="match status" value="1"/>
</dbReference>
<dbReference type="Proteomes" id="UP000234639">
    <property type="component" value="Unassembled WGS sequence"/>
</dbReference>
<gene>
    <name evidence="12" type="ORF">CYJ41_00890</name>
</gene>
<evidence type="ECO:0000256" key="2">
    <source>
        <dbReference type="ARBA" id="ARBA00010065"/>
    </source>
</evidence>
<evidence type="ECO:0000256" key="10">
    <source>
        <dbReference type="SAM" id="Phobius"/>
    </source>
</evidence>
<keyword evidence="6 10" id="KW-0812">Transmembrane</keyword>
<keyword evidence="12" id="KW-0449">Lipoprotein</keyword>
<evidence type="ECO:0000256" key="6">
    <source>
        <dbReference type="ARBA" id="ARBA00022692"/>
    </source>
</evidence>
<evidence type="ECO:0000256" key="5">
    <source>
        <dbReference type="ARBA" id="ARBA00022679"/>
    </source>
</evidence>
<reference evidence="12 13" key="1">
    <citation type="submission" date="2017-12" db="EMBL/GenBank/DDBJ databases">
        <title>Phylogenetic diversity of female urinary microbiome.</title>
        <authorList>
            <person name="Thomas-White K."/>
            <person name="Wolfe A.J."/>
        </authorList>
    </citation>
    <scope>NUCLEOTIDE SEQUENCE [LARGE SCALE GENOMIC DNA]</scope>
    <source>
        <strain evidence="12 13">UMB0112</strain>
    </source>
</reference>
<dbReference type="PANTHER" id="PTHR38686">
    <property type="entry name" value="APOLIPOPROTEIN N-ACYLTRANSFERASE"/>
    <property type="match status" value="1"/>
</dbReference>
<dbReference type="GO" id="GO:0042158">
    <property type="term" value="P:lipoprotein biosynthetic process"/>
    <property type="evidence" value="ECO:0007669"/>
    <property type="project" value="InterPro"/>
</dbReference>
<evidence type="ECO:0000259" key="11">
    <source>
        <dbReference type="PROSITE" id="PS50263"/>
    </source>
</evidence>
<dbReference type="PANTHER" id="PTHR38686:SF1">
    <property type="entry name" value="APOLIPOPROTEIN N-ACYLTRANSFERASE"/>
    <property type="match status" value="1"/>
</dbReference>
<dbReference type="GO" id="GO:0005886">
    <property type="term" value="C:plasma membrane"/>
    <property type="evidence" value="ECO:0007669"/>
    <property type="project" value="UniProtKB-SubCell"/>
</dbReference>
<dbReference type="GO" id="GO:0016410">
    <property type="term" value="F:N-acyltransferase activity"/>
    <property type="evidence" value="ECO:0007669"/>
    <property type="project" value="InterPro"/>
</dbReference>
<dbReference type="Pfam" id="PF00795">
    <property type="entry name" value="CN_hydrolase"/>
    <property type="match status" value="1"/>
</dbReference>
<dbReference type="NCBIfam" id="TIGR00546">
    <property type="entry name" value="lnt"/>
    <property type="match status" value="1"/>
</dbReference>
<dbReference type="AlphaFoldDB" id="A0A2I1NCA4"/>
<evidence type="ECO:0000313" key="12">
    <source>
        <dbReference type="EMBL" id="PKZ30027.1"/>
    </source>
</evidence>
<keyword evidence="8 10" id="KW-0472">Membrane</keyword>
<dbReference type="InterPro" id="IPR003010">
    <property type="entry name" value="C-N_Hydrolase"/>
</dbReference>
<accession>A0A2I1NCA4</accession>
<dbReference type="InterPro" id="IPR004563">
    <property type="entry name" value="Apolipo_AcylTrfase"/>
</dbReference>
<protein>
    <submittedName>
        <fullName evidence="12">Apolipoprotein N-acyltransferase</fullName>
    </submittedName>
</protein>
<feature type="transmembrane region" description="Helical" evidence="10">
    <location>
        <begin position="21"/>
        <end position="47"/>
    </location>
</feature>
<feature type="transmembrane region" description="Helical" evidence="10">
    <location>
        <begin position="79"/>
        <end position="96"/>
    </location>
</feature>
<evidence type="ECO:0000313" key="13">
    <source>
        <dbReference type="Proteomes" id="UP000234639"/>
    </source>
</evidence>
<name>A0A2I1NCA4_9BACT</name>
<organism evidence="12 13">
    <name type="scientific">Campylobacter ureolyticus</name>
    <dbReference type="NCBI Taxonomy" id="827"/>
    <lineage>
        <taxon>Bacteria</taxon>
        <taxon>Pseudomonadati</taxon>
        <taxon>Campylobacterota</taxon>
        <taxon>Epsilonproteobacteria</taxon>
        <taxon>Campylobacterales</taxon>
        <taxon>Campylobacteraceae</taxon>
        <taxon>Campylobacter</taxon>
    </lineage>
</organism>
<feature type="transmembrane region" description="Helical" evidence="10">
    <location>
        <begin position="193"/>
        <end position="212"/>
    </location>
</feature>